<feature type="region of interest" description="Disordered" evidence="3">
    <location>
        <begin position="480"/>
        <end position="548"/>
    </location>
</feature>
<dbReference type="AlphaFoldDB" id="A0A381SYA0"/>
<sequence length="548" mass="60438">MLFKRLTIRGQLMLVIIIGGILLLSAMSYVLIRMHNNFAEHQFVQRHDRLTALMANEMAPALHLGDGRIIGKKVKAFISTAEENLLLLRAYDLEGNKIYEKLNTDQIPDLNSMIMKNLNQLNRGNAITQDSPQNVVLLKPAFLAGNEIGGFIGVAWSKHELTALSWELINTALIFTIASLVIGGIFIIFILHYFITKPVGEMVLMIDRESREIANANRKLADRTQRQSSSLEETASSMEQMSSIVLSNAEDAKSASTLVRSARETVDSGRIELQETVIRTIETNERTLSKLQTANTSVVDAMAAISESSVKISGIITLINDIAFQTNLLALNASVEAARAGEHGKGFAVVATEVRKLAHRSSKASSEIGKLVELELQSIQNGREIVEGSDQALNNMQKETEEMLQTLKDKSNQSMEEILKAVINFSEMMENIEVASTEHASGISQVNEAIAEMDKMTQENSLMVEQNASASQNMAVETERLRQRFSSKQSAHDESSSRITAGQLVSGPAGEREPARTASALTSHEEGVEGKVPQIEMPEWEKKLDNFK</sequence>
<keyword evidence="4" id="KW-0472">Membrane</keyword>
<name>A0A381SYA0_9ZZZZ</name>
<keyword evidence="4" id="KW-1133">Transmembrane helix</keyword>
<feature type="domain" description="Methyl-accepting transducer" evidence="5">
    <location>
        <begin position="202"/>
        <end position="475"/>
    </location>
</feature>
<evidence type="ECO:0000256" key="3">
    <source>
        <dbReference type="SAM" id="MobiDB-lite"/>
    </source>
</evidence>
<dbReference type="InterPro" id="IPR051310">
    <property type="entry name" value="MCP_chemotaxis"/>
</dbReference>
<feature type="compositionally biased region" description="Basic and acidic residues" evidence="3">
    <location>
        <begin position="539"/>
        <end position="548"/>
    </location>
</feature>
<dbReference type="GO" id="GO:0007165">
    <property type="term" value="P:signal transduction"/>
    <property type="evidence" value="ECO:0007669"/>
    <property type="project" value="InterPro"/>
</dbReference>
<organism evidence="6">
    <name type="scientific">marine metagenome</name>
    <dbReference type="NCBI Taxonomy" id="408172"/>
    <lineage>
        <taxon>unclassified sequences</taxon>
        <taxon>metagenomes</taxon>
        <taxon>ecological metagenomes</taxon>
    </lineage>
</organism>
<evidence type="ECO:0000256" key="1">
    <source>
        <dbReference type="ARBA" id="ARBA00022500"/>
    </source>
</evidence>
<dbReference type="Gene3D" id="1.10.287.950">
    <property type="entry name" value="Methyl-accepting chemotaxis protein"/>
    <property type="match status" value="1"/>
</dbReference>
<dbReference type="EMBL" id="UINC01003752">
    <property type="protein sequence ID" value="SVA08956.1"/>
    <property type="molecule type" value="Genomic_DNA"/>
</dbReference>
<dbReference type="SMART" id="SM00283">
    <property type="entry name" value="MA"/>
    <property type="match status" value="1"/>
</dbReference>
<evidence type="ECO:0000313" key="6">
    <source>
        <dbReference type="EMBL" id="SVA08956.1"/>
    </source>
</evidence>
<reference evidence="6" key="1">
    <citation type="submission" date="2018-05" db="EMBL/GenBank/DDBJ databases">
        <authorList>
            <person name="Lanie J.A."/>
            <person name="Ng W.-L."/>
            <person name="Kazmierczak K.M."/>
            <person name="Andrzejewski T.M."/>
            <person name="Davidsen T.M."/>
            <person name="Wayne K.J."/>
            <person name="Tettelin H."/>
            <person name="Glass J.I."/>
            <person name="Rusch D."/>
            <person name="Podicherti R."/>
            <person name="Tsui H.-C.T."/>
            <person name="Winkler M.E."/>
        </authorList>
    </citation>
    <scope>NUCLEOTIDE SEQUENCE</scope>
</reference>
<dbReference type="SUPFAM" id="SSF58104">
    <property type="entry name" value="Methyl-accepting chemotaxis protein (MCP) signaling domain"/>
    <property type="match status" value="1"/>
</dbReference>
<evidence type="ECO:0000256" key="2">
    <source>
        <dbReference type="SAM" id="Coils"/>
    </source>
</evidence>
<evidence type="ECO:0000256" key="4">
    <source>
        <dbReference type="SAM" id="Phobius"/>
    </source>
</evidence>
<proteinExistence type="predicted"/>
<gene>
    <name evidence="6" type="ORF">METZ01_LOCUS61810</name>
</gene>
<dbReference type="PANTHER" id="PTHR43531">
    <property type="entry name" value="PROTEIN ICFG"/>
    <property type="match status" value="1"/>
</dbReference>
<feature type="transmembrane region" description="Helical" evidence="4">
    <location>
        <begin position="172"/>
        <end position="195"/>
    </location>
</feature>
<dbReference type="InterPro" id="IPR004089">
    <property type="entry name" value="MCPsignal_dom"/>
</dbReference>
<dbReference type="PANTHER" id="PTHR43531:SF11">
    <property type="entry name" value="METHYL-ACCEPTING CHEMOTAXIS PROTEIN 3"/>
    <property type="match status" value="1"/>
</dbReference>
<dbReference type="GO" id="GO:0016020">
    <property type="term" value="C:membrane"/>
    <property type="evidence" value="ECO:0007669"/>
    <property type="project" value="InterPro"/>
</dbReference>
<evidence type="ECO:0000259" key="5">
    <source>
        <dbReference type="PROSITE" id="PS50111"/>
    </source>
</evidence>
<dbReference type="PROSITE" id="PS50111">
    <property type="entry name" value="CHEMOTAXIS_TRANSDUC_2"/>
    <property type="match status" value="1"/>
</dbReference>
<keyword evidence="1" id="KW-0145">Chemotaxis</keyword>
<accession>A0A381SYA0</accession>
<protein>
    <recommendedName>
        <fullName evidence="5">Methyl-accepting transducer domain-containing protein</fullName>
    </recommendedName>
</protein>
<keyword evidence="4" id="KW-0812">Transmembrane</keyword>
<feature type="coiled-coil region" evidence="2">
    <location>
        <begin position="206"/>
        <end position="241"/>
    </location>
</feature>
<dbReference type="GO" id="GO:0006935">
    <property type="term" value="P:chemotaxis"/>
    <property type="evidence" value="ECO:0007669"/>
    <property type="project" value="UniProtKB-KW"/>
</dbReference>
<keyword evidence="2" id="KW-0175">Coiled coil</keyword>
<feature type="transmembrane region" description="Helical" evidence="4">
    <location>
        <begin position="12"/>
        <end position="32"/>
    </location>
</feature>
<dbReference type="Pfam" id="PF00015">
    <property type="entry name" value="MCPsignal"/>
    <property type="match status" value="1"/>
</dbReference>